<dbReference type="PANTHER" id="PTHR46889:SF4">
    <property type="entry name" value="TRANSPOSASE INSO FOR INSERTION SEQUENCE ELEMENT IS911B-RELATED"/>
    <property type="match status" value="1"/>
</dbReference>
<dbReference type="PANTHER" id="PTHR46889">
    <property type="entry name" value="TRANSPOSASE INSF FOR INSERTION SEQUENCE IS3B-RELATED"/>
    <property type="match status" value="1"/>
</dbReference>
<evidence type="ECO:0000313" key="3">
    <source>
        <dbReference type="Proteomes" id="UP000196560"/>
    </source>
</evidence>
<protein>
    <submittedName>
        <fullName evidence="2">Uncharacterized protein</fullName>
    </submittedName>
</protein>
<gene>
    <name evidence="2" type="ORF">B5G21_01985</name>
</gene>
<dbReference type="Proteomes" id="UP000196560">
    <property type="component" value="Unassembled WGS sequence"/>
</dbReference>
<organism evidence="2 3">
    <name type="scientific">Enorma massiliensis</name>
    <dbReference type="NCBI Taxonomy" id="1472761"/>
    <lineage>
        <taxon>Bacteria</taxon>
        <taxon>Bacillati</taxon>
        <taxon>Actinomycetota</taxon>
        <taxon>Coriobacteriia</taxon>
        <taxon>Coriobacteriales</taxon>
        <taxon>Coriobacteriaceae</taxon>
        <taxon>Enorma</taxon>
    </lineage>
</organism>
<accession>A0A1Y3UFA8</accession>
<proteinExistence type="predicted"/>
<feature type="region of interest" description="Disordered" evidence="1">
    <location>
        <begin position="1"/>
        <end position="71"/>
    </location>
</feature>
<comment type="caution">
    <text evidence="2">The sequence shown here is derived from an EMBL/GenBank/DDBJ whole genome shotgun (WGS) entry which is preliminary data.</text>
</comment>
<dbReference type="EMBL" id="NFHO01000002">
    <property type="protein sequence ID" value="OUN44070.1"/>
    <property type="molecule type" value="Genomic_DNA"/>
</dbReference>
<dbReference type="InterPro" id="IPR050900">
    <property type="entry name" value="Transposase_IS3/IS150/IS904"/>
</dbReference>
<dbReference type="SUPFAM" id="SSF53098">
    <property type="entry name" value="Ribonuclease H-like"/>
    <property type="match status" value="1"/>
</dbReference>
<name>A0A1Y3UFA8_9ACTN</name>
<evidence type="ECO:0000313" key="2">
    <source>
        <dbReference type="EMBL" id="OUN44070.1"/>
    </source>
</evidence>
<reference evidence="3" key="1">
    <citation type="submission" date="2017-04" db="EMBL/GenBank/DDBJ databases">
        <title>Function of individual gut microbiota members based on whole genome sequencing of pure cultures obtained from chicken caecum.</title>
        <authorList>
            <person name="Medvecky M."/>
            <person name="Cejkova D."/>
            <person name="Polansky O."/>
            <person name="Karasova D."/>
            <person name="Kubasova T."/>
            <person name="Cizek A."/>
            <person name="Rychlik I."/>
        </authorList>
    </citation>
    <scope>NUCLEOTIDE SEQUENCE [LARGE SCALE GENOMIC DNA]</scope>
    <source>
        <strain evidence="3">An70</strain>
    </source>
</reference>
<dbReference type="AlphaFoldDB" id="A0A1Y3UFA8"/>
<dbReference type="InterPro" id="IPR012337">
    <property type="entry name" value="RNaseH-like_sf"/>
</dbReference>
<sequence>MSARMAAEPAGDAPGTAVAGRGPPGGRIRHGDHGSRHASLPIGRTMREAGIGPSTGSIASPWDDAATESPMGPVEAGCVRARAFETRGQAASEISDCIGCSCNGVRIHSALGHLGPEGFEARHAQEAASAA</sequence>
<keyword evidence="3" id="KW-1185">Reference proteome</keyword>
<evidence type="ECO:0000256" key="1">
    <source>
        <dbReference type="SAM" id="MobiDB-lite"/>
    </source>
</evidence>